<organism evidence="2 3">
    <name type="scientific">Bos mutus</name>
    <name type="common">wild yak</name>
    <dbReference type="NCBI Taxonomy" id="72004"/>
    <lineage>
        <taxon>Eukaryota</taxon>
        <taxon>Metazoa</taxon>
        <taxon>Chordata</taxon>
        <taxon>Craniata</taxon>
        <taxon>Vertebrata</taxon>
        <taxon>Euteleostomi</taxon>
        <taxon>Mammalia</taxon>
        <taxon>Eutheria</taxon>
        <taxon>Laurasiatheria</taxon>
        <taxon>Artiodactyla</taxon>
        <taxon>Ruminantia</taxon>
        <taxon>Pecora</taxon>
        <taxon>Bovidae</taxon>
        <taxon>Bovinae</taxon>
        <taxon>Bos</taxon>
    </lineage>
</organism>
<evidence type="ECO:0000313" key="2">
    <source>
        <dbReference type="EMBL" id="MXQ98784.1"/>
    </source>
</evidence>
<dbReference type="AlphaFoldDB" id="A0A6B0SFP2"/>
<sequence>MSGSTEPWPWGPGEKEETSSLPHSSPVAGTLLDKQALEKARIRRAVQHTFRATGVQQRRCAAIYRPFLKTPDHYLKTKCIFKSYEEVGDLTPERKTVLLILLCVDLHIDRKLKTGNSGVNQITFGS</sequence>
<evidence type="ECO:0000256" key="1">
    <source>
        <dbReference type="SAM" id="MobiDB-lite"/>
    </source>
</evidence>
<feature type="region of interest" description="Disordered" evidence="1">
    <location>
        <begin position="1"/>
        <end position="26"/>
    </location>
</feature>
<dbReference type="Proteomes" id="UP000322234">
    <property type="component" value="Unassembled WGS sequence"/>
</dbReference>
<name>A0A6B0SFP2_9CETA</name>
<protein>
    <submittedName>
        <fullName evidence="2">Uncharacterized protein</fullName>
    </submittedName>
</protein>
<accession>A0A6B0SFP2</accession>
<feature type="compositionally biased region" description="Low complexity" evidence="1">
    <location>
        <begin position="1"/>
        <end position="12"/>
    </location>
</feature>
<keyword evidence="3" id="KW-1185">Reference proteome</keyword>
<dbReference type="EMBL" id="VBQZ03000282">
    <property type="protein sequence ID" value="MXQ98784.1"/>
    <property type="molecule type" value="Genomic_DNA"/>
</dbReference>
<comment type="caution">
    <text evidence="2">The sequence shown here is derived from an EMBL/GenBank/DDBJ whole genome shotgun (WGS) entry which is preliminary data.</text>
</comment>
<reference evidence="2" key="1">
    <citation type="submission" date="2019-10" db="EMBL/GenBank/DDBJ databases">
        <title>The sequence and de novo assembly of the wild yak genome.</title>
        <authorList>
            <person name="Liu Y."/>
        </authorList>
    </citation>
    <scope>NUCLEOTIDE SEQUENCE [LARGE SCALE GENOMIC DNA]</scope>
    <source>
        <strain evidence="2">WY2019</strain>
    </source>
</reference>
<evidence type="ECO:0000313" key="3">
    <source>
        <dbReference type="Proteomes" id="UP000322234"/>
    </source>
</evidence>
<gene>
    <name evidence="2" type="ORF">E5288_WYG021853</name>
</gene>
<proteinExistence type="predicted"/>